<protein>
    <recommendedName>
        <fullName evidence="3">YbjN domain-containing protein</fullName>
    </recommendedName>
</protein>
<evidence type="ECO:0000313" key="2">
    <source>
        <dbReference type="Proteomes" id="UP000326202"/>
    </source>
</evidence>
<sequence length="167" mass="19271">MATARFERTEPRHNPLDILEELVSANEWRFDRNADEEMVVELPGRWCDFRMFFVWHEDLEAVYFSCTFDLRVPAHKRSAVAELLALINEKLWLGHFDVCSDELVPMFRHTVLLRGAGGVSPEQLEDLVDIAISECERFYPAFQFLLWGGRKPDQAIEAALLDTVGEA</sequence>
<dbReference type="AlphaFoldDB" id="A0A5J6ME07"/>
<dbReference type="EMBL" id="CP042906">
    <property type="protein sequence ID" value="QEX15673.1"/>
    <property type="molecule type" value="Genomic_DNA"/>
</dbReference>
<proteinExistence type="predicted"/>
<evidence type="ECO:0008006" key="3">
    <source>
        <dbReference type="Google" id="ProtNLM"/>
    </source>
</evidence>
<accession>A0A5J6ME07</accession>
<gene>
    <name evidence="1" type="ORF">FRZ44_09600</name>
</gene>
<reference evidence="1 2" key="1">
    <citation type="submission" date="2019-08" db="EMBL/GenBank/DDBJ databases">
        <title>Hyperibacter terrae gen. nov., sp. nov. and Hyperibacter viscosus sp. nov., two new members in the family Rhodospirillaceae isolated from the rhizosphere of Hypericum perforatum.</title>
        <authorList>
            <person name="Noviana Z."/>
        </authorList>
    </citation>
    <scope>NUCLEOTIDE SEQUENCE [LARGE SCALE GENOMIC DNA]</scope>
    <source>
        <strain evidence="1 2">R5913</strain>
    </source>
</reference>
<dbReference type="Proteomes" id="UP000326202">
    <property type="component" value="Chromosome"/>
</dbReference>
<dbReference type="CDD" id="cd17033">
    <property type="entry name" value="DR1245-like"/>
    <property type="match status" value="1"/>
</dbReference>
<keyword evidence="2" id="KW-1185">Reference proteome</keyword>
<dbReference type="RefSeq" id="WP_151176104.1">
    <property type="nucleotide sequence ID" value="NZ_CP042906.1"/>
</dbReference>
<dbReference type="KEGG" id="htq:FRZ44_09600"/>
<dbReference type="Pfam" id="PF10722">
    <property type="entry name" value="YbjN"/>
    <property type="match status" value="1"/>
</dbReference>
<dbReference type="OrthoDB" id="9792176at2"/>
<evidence type="ECO:0000313" key="1">
    <source>
        <dbReference type="EMBL" id="QEX15673.1"/>
    </source>
</evidence>
<dbReference type="InterPro" id="IPR019660">
    <property type="entry name" value="Put_sensory_transdc_reg_YbjN"/>
</dbReference>
<organism evidence="1 2">
    <name type="scientific">Hypericibacter terrae</name>
    <dbReference type="NCBI Taxonomy" id="2602015"/>
    <lineage>
        <taxon>Bacteria</taxon>
        <taxon>Pseudomonadati</taxon>
        <taxon>Pseudomonadota</taxon>
        <taxon>Alphaproteobacteria</taxon>
        <taxon>Rhodospirillales</taxon>
        <taxon>Dongiaceae</taxon>
        <taxon>Hypericibacter</taxon>
    </lineage>
</organism>
<name>A0A5J6ME07_9PROT</name>